<reference evidence="3" key="1">
    <citation type="submission" date="2017-03" db="EMBL/GenBank/DDBJ databases">
        <title>Phytopthora megakarya and P. palmivora, two closely related causual agents of cacao black pod achieved similar genome size and gene model numbers by different mechanisms.</title>
        <authorList>
            <person name="Ali S."/>
            <person name="Shao J."/>
            <person name="Larry D.J."/>
            <person name="Kronmiller B."/>
            <person name="Shen D."/>
            <person name="Strem M.D."/>
            <person name="Melnick R.L."/>
            <person name="Guiltinan M.J."/>
            <person name="Tyler B.M."/>
            <person name="Meinhardt L.W."/>
            <person name="Bailey B.A."/>
        </authorList>
    </citation>
    <scope>NUCLEOTIDE SEQUENCE [LARGE SCALE GENOMIC DNA]</scope>
    <source>
        <strain evidence="3">zdho120</strain>
    </source>
</reference>
<organism evidence="2 3">
    <name type="scientific">Phytophthora megakarya</name>
    <dbReference type="NCBI Taxonomy" id="4795"/>
    <lineage>
        <taxon>Eukaryota</taxon>
        <taxon>Sar</taxon>
        <taxon>Stramenopiles</taxon>
        <taxon>Oomycota</taxon>
        <taxon>Peronosporomycetes</taxon>
        <taxon>Peronosporales</taxon>
        <taxon>Peronosporaceae</taxon>
        <taxon>Phytophthora</taxon>
    </lineage>
</organism>
<accession>A0A225VQB1</accession>
<feature type="transmembrane region" description="Helical" evidence="1">
    <location>
        <begin position="259"/>
        <end position="279"/>
    </location>
</feature>
<evidence type="ECO:0000313" key="3">
    <source>
        <dbReference type="Proteomes" id="UP000198211"/>
    </source>
</evidence>
<proteinExistence type="predicted"/>
<dbReference type="AlphaFoldDB" id="A0A225VQB1"/>
<feature type="transmembrane region" description="Helical" evidence="1">
    <location>
        <begin position="447"/>
        <end position="465"/>
    </location>
</feature>
<name>A0A225VQB1_9STRA</name>
<dbReference type="Proteomes" id="UP000198211">
    <property type="component" value="Unassembled WGS sequence"/>
</dbReference>
<evidence type="ECO:0000313" key="2">
    <source>
        <dbReference type="EMBL" id="OWZ07532.1"/>
    </source>
</evidence>
<keyword evidence="1" id="KW-0812">Transmembrane</keyword>
<keyword evidence="1" id="KW-0472">Membrane</keyword>
<gene>
    <name evidence="2" type="ORF">PHMEG_00020065</name>
</gene>
<dbReference type="STRING" id="4795.A0A225VQB1"/>
<feature type="transmembrane region" description="Helical" evidence="1">
    <location>
        <begin position="104"/>
        <end position="122"/>
    </location>
</feature>
<evidence type="ECO:0000256" key="1">
    <source>
        <dbReference type="SAM" id="Phobius"/>
    </source>
</evidence>
<feature type="transmembrane region" description="Helical" evidence="1">
    <location>
        <begin position="162"/>
        <end position="181"/>
    </location>
</feature>
<keyword evidence="3" id="KW-1185">Reference proteome</keyword>
<feature type="transmembrane region" description="Helical" evidence="1">
    <location>
        <begin position="134"/>
        <end position="156"/>
    </location>
</feature>
<dbReference type="EMBL" id="NBNE01003504">
    <property type="protein sequence ID" value="OWZ07532.1"/>
    <property type="molecule type" value="Genomic_DNA"/>
</dbReference>
<evidence type="ECO:0008006" key="4">
    <source>
        <dbReference type="Google" id="ProtNLM"/>
    </source>
</evidence>
<dbReference type="OrthoDB" id="126890at2759"/>
<keyword evidence="1" id="KW-1133">Transmembrane helix</keyword>
<sequence>MAVNAILPDGPNERDFHKPPGSRVHHYMYKTTLQLWNRIKITRVGEYSTKRTVALDLYFNSSSLLRVFVVCMLTPWPALLLGISTECIPLQDPTAGWKANFGVWIRYWVFISSAAFGFLFQIRGATPELSYRKIVVVVVGTGCGTIAVLILLADLWAFPLPFGIVLISVPFQTFFVALVLFSLRQQGKSLIAWISKALKHRIYLILAQSALVFVYVTFSVIFAKCSPKKQFGLLLLLPVMKVVFKHLVARLASDDTETIPVVVVFTVDLFNGLYVSICLQSSRSWWASVLMIALNISRTWIAIWDIGRGSKDLNALTTQSSKTKSFDSTKNLSNNTKPDQINLCRVTIMTNQITPTEIDPTVNLIAVTTSPLEPDYTPAKPASKLDQRSRKMLFRLEYLVLINYIESVVPTLYVIYLSIVYNLPSAKYYPHTQTLTLDQLRTNVESIMLYASTEMLSLIYLHVVLKRRFGFSLLYQLAFVLENELELVQGRLFVWISAFNSNG</sequence>
<protein>
    <recommendedName>
        <fullName evidence="4">Transmembrane protein</fullName>
    </recommendedName>
</protein>
<feature type="transmembrane region" description="Helical" evidence="1">
    <location>
        <begin position="64"/>
        <end position="84"/>
    </location>
</feature>
<feature type="transmembrane region" description="Helical" evidence="1">
    <location>
        <begin position="398"/>
        <end position="421"/>
    </location>
</feature>
<comment type="caution">
    <text evidence="2">The sequence shown here is derived from an EMBL/GenBank/DDBJ whole genome shotgun (WGS) entry which is preliminary data.</text>
</comment>
<feature type="transmembrane region" description="Helical" evidence="1">
    <location>
        <begin position="202"/>
        <end position="223"/>
    </location>
</feature>